<dbReference type="Proteomes" id="UP001341840">
    <property type="component" value="Unassembled WGS sequence"/>
</dbReference>
<dbReference type="InterPro" id="IPR002562">
    <property type="entry name" value="3'-5'_exonuclease_dom"/>
</dbReference>
<dbReference type="SUPFAM" id="SSF53098">
    <property type="entry name" value="Ribonuclease H-like"/>
    <property type="match status" value="1"/>
</dbReference>
<keyword evidence="1" id="KW-0540">Nuclease</keyword>
<proteinExistence type="predicted"/>
<accession>A0ABU6SJG9</accession>
<protein>
    <recommendedName>
        <fullName evidence="3">3'-5' exonuclease domain-containing protein</fullName>
    </recommendedName>
</protein>
<dbReference type="Gene3D" id="3.30.420.10">
    <property type="entry name" value="Ribonuclease H-like superfamily/Ribonuclease H"/>
    <property type="match status" value="1"/>
</dbReference>
<dbReference type="PANTHER" id="PTHR13620">
    <property type="entry name" value="3-5 EXONUCLEASE"/>
    <property type="match status" value="1"/>
</dbReference>
<organism evidence="4 5">
    <name type="scientific">Stylosanthes scabra</name>
    <dbReference type="NCBI Taxonomy" id="79078"/>
    <lineage>
        <taxon>Eukaryota</taxon>
        <taxon>Viridiplantae</taxon>
        <taxon>Streptophyta</taxon>
        <taxon>Embryophyta</taxon>
        <taxon>Tracheophyta</taxon>
        <taxon>Spermatophyta</taxon>
        <taxon>Magnoliopsida</taxon>
        <taxon>eudicotyledons</taxon>
        <taxon>Gunneridae</taxon>
        <taxon>Pentapetalae</taxon>
        <taxon>rosids</taxon>
        <taxon>fabids</taxon>
        <taxon>Fabales</taxon>
        <taxon>Fabaceae</taxon>
        <taxon>Papilionoideae</taxon>
        <taxon>50 kb inversion clade</taxon>
        <taxon>dalbergioids sensu lato</taxon>
        <taxon>Dalbergieae</taxon>
        <taxon>Pterocarpus clade</taxon>
        <taxon>Stylosanthes</taxon>
    </lineage>
</organism>
<dbReference type="Pfam" id="PF01612">
    <property type="entry name" value="DNA_pol_A_exo1"/>
    <property type="match status" value="1"/>
</dbReference>
<dbReference type="InterPro" id="IPR036397">
    <property type="entry name" value="RNaseH_sf"/>
</dbReference>
<sequence length="179" mass="20071">MFGSSSSSPIYKYGISGASIVSFNSSTSKYTINYDSKEIETTRPTSIPYTSNTSATLQLCIDDKCYIDNLPLSFKNFLMNPKFIFVGIEVGGDISKISYEYGLNCGAHADIRELAKKKWPFQFCRPGLKDLAMDVVGLIMKKPKHVSMSNWEARALSIEQVEYGCIDAYKIDHKLLMDD</sequence>
<evidence type="ECO:0000313" key="4">
    <source>
        <dbReference type="EMBL" id="MED6136551.1"/>
    </source>
</evidence>
<dbReference type="InterPro" id="IPR051132">
    <property type="entry name" value="3-5_Exonuclease_domain"/>
</dbReference>
<evidence type="ECO:0000259" key="3">
    <source>
        <dbReference type="Pfam" id="PF01612"/>
    </source>
</evidence>
<dbReference type="PANTHER" id="PTHR13620:SF121">
    <property type="entry name" value="EMB|CAB82946.1-RELATED"/>
    <property type="match status" value="1"/>
</dbReference>
<reference evidence="4 5" key="1">
    <citation type="journal article" date="2023" name="Plants (Basel)">
        <title>Bridging the Gap: Combining Genomics and Transcriptomics Approaches to Understand Stylosanthes scabra, an Orphan Legume from the Brazilian Caatinga.</title>
        <authorList>
            <person name="Ferreira-Neto J.R.C."/>
            <person name="da Silva M.D."/>
            <person name="Binneck E."/>
            <person name="de Melo N.F."/>
            <person name="da Silva R.H."/>
            <person name="de Melo A.L.T.M."/>
            <person name="Pandolfi V."/>
            <person name="Bustamante F.O."/>
            <person name="Brasileiro-Vidal A.C."/>
            <person name="Benko-Iseppon A.M."/>
        </authorList>
    </citation>
    <scope>NUCLEOTIDE SEQUENCE [LARGE SCALE GENOMIC DNA]</scope>
    <source>
        <tissue evidence="4">Leaves</tissue>
    </source>
</reference>
<keyword evidence="5" id="KW-1185">Reference proteome</keyword>
<gene>
    <name evidence="4" type="ORF">PIB30_057073</name>
</gene>
<name>A0ABU6SJG9_9FABA</name>
<evidence type="ECO:0000256" key="2">
    <source>
        <dbReference type="ARBA" id="ARBA00022801"/>
    </source>
</evidence>
<evidence type="ECO:0000313" key="5">
    <source>
        <dbReference type="Proteomes" id="UP001341840"/>
    </source>
</evidence>
<dbReference type="EMBL" id="JASCZI010060878">
    <property type="protein sequence ID" value="MED6136551.1"/>
    <property type="molecule type" value="Genomic_DNA"/>
</dbReference>
<evidence type="ECO:0000256" key="1">
    <source>
        <dbReference type="ARBA" id="ARBA00022722"/>
    </source>
</evidence>
<comment type="caution">
    <text evidence="4">The sequence shown here is derived from an EMBL/GenBank/DDBJ whole genome shotgun (WGS) entry which is preliminary data.</text>
</comment>
<dbReference type="CDD" id="cd06141">
    <property type="entry name" value="WRN_exo"/>
    <property type="match status" value="1"/>
</dbReference>
<keyword evidence="2" id="KW-0378">Hydrolase</keyword>
<dbReference type="InterPro" id="IPR012337">
    <property type="entry name" value="RNaseH-like_sf"/>
</dbReference>
<feature type="domain" description="3'-5' exonuclease" evidence="3">
    <location>
        <begin position="59"/>
        <end position="169"/>
    </location>
</feature>